<sequence>MCLLDSQCAGVTQTLSDGNDNDVGKPNVLMLRKVSFLIVVL</sequence>
<gene>
    <name evidence="1" type="ORF">PC117_g227</name>
</gene>
<proteinExistence type="predicted"/>
<dbReference type="Proteomes" id="UP000736787">
    <property type="component" value="Unassembled WGS sequence"/>
</dbReference>
<name>A0A8T1LQH8_9STRA</name>
<protein>
    <submittedName>
        <fullName evidence="1">Uncharacterized protein</fullName>
    </submittedName>
</protein>
<dbReference type="AlphaFoldDB" id="A0A8T1LQH8"/>
<accession>A0A8T1LQH8</accession>
<comment type="caution">
    <text evidence="1">The sequence shown here is derived from an EMBL/GenBank/DDBJ whole genome shotgun (WGS) entry which is preliminary data.</text>
</comment>
<evidence type="ECO:0000313" key="1">
    <source>
        <dbReference type="EMBL" id="KAG2955622.1"/>
    </source>
</evidence>
<reference evidence="1" key="1">
    <citation type="submission" date="2018-10" db="EMBL/GenBank/DDBJ databases">
        <title>Effector identification in a new, highly contiguous assembly of the strawberry crown rot pathogen Phytophthora cactorum.</title>
        <authorList>
            <person name="Armitage A.D."/>
            <person name="Nellist C.F."/>
            <person name="Bates H."/>
            <person name="Vickerstaff R.J."/>
            <person name="Harrison R.J."/>
        </authorList>
    </citation>
    <scope>NUCLEOTIDE SEQUENCE</scope>
    <source>
        <strain evidence="1">4040</strain>
    </source>
</reference>
<organism evidence="1 2">
    <name type="scientific">Phytophthora cactorum</name>
    <dbReference type="NCBI Taxonomy" id="29920"/>
    <lineage>
        <taxon>Eukaryota</taxon>
        <taxon>Sar</taxon>
        <taxon>Stramenopiles</taxon>
        <taxon>Oomycota</taxon>
        <taxon>Peronosporomycetes</taxon>
        <taxon>Peronosporales</taxon>
        <taxon>Peronosporaceae</taxon>
        <taxon>Phytophthora</taxon>
    </lineage>
</organism>
<evidence type="ECO:0000313" key="2">
    <source>
        <dbReference type="Proteomes" id="UP000736787"/>
    </source>
</evidence>
<dbReference type="EMBL" id="RCMK01000003">
    <property type="protein sequence ID" value="KAG2955622.1"/>
    <property type="molecule type" value="Genomic_DNA"/>
</dbReference>